<comment type="caution">
    <text evidence="8">The sequence shown here is derived from an EMBL/GenBank/DDBJ whole genome shotgun (WGS) entry which is preliminary data.</text>
</comment>
<feature type="transmembrane region" description="Helical" evidence="6">
    <location>
        <begin position="140"/>
        <end position="158"/>
    </location>
</feature>
<feature type="transmembrane region" description="Helical" evidence="6">
    <location>
        <begin position="110"/>
        <end position="128"/>
    </location>
</feature>
<evidence type="ECO:0000259" key="7">
    <source>
        <dbReference type="Pfam" id="PF06271"/>
    </source>
</evidence>
<dbReference type="PANTHER" id="PTHR36115:SF10">
    <property type="entry name" value="RDD DOMAIN-CONTAINING PROTEIN"/>
    <property type="match status" value="1"/>
</dbReference>
<evidence type="ECO:0000256" key="4">
    <source>
        <dbReference type="ARBA" id="ARBA00022989"/>
    </source>
</evidence>
<feature type="transmembrane region" description="Helical" evidence="6">
    <location>
        <begin position="21"/>
        <end position="49"/>
    </location>
</feature>
<dbReference type="Proteomes" id="UP000708805">
    <property type="component" value="Unassembled WGS sequence"/>
</dbReference>
<keyword evidence="4 6" id="KW-1133">Transmembrane helix</keyword>
<comment type="subcellular location">
    <subcellularLocation>
        <location evidence="1">Cell membrane</location>
        <topology evidence="1">Multi-pass membrane protein</topology>
    </subcellularLocation>
</comment>
<dbReference type="AlphaFoldDB" id="A0A9X0ZVE5"/>
<keyword evidence="5 6" id="KW-0472">Membrane</keyword>
<gene>
    <name evidence="8" type="ORF">J8641_10565</name>
</gene>
<evidence type="ECO:0000256" key="1">
    <source>
        <dbReference type="ARBA" id="ARBA00004651"/>
    </source>
</evidence>
<dbReference type="Pfam" id="PF06271">
    <property type="entry name" value="RDD"/>
    <property type="match status" value="1"/>
</dbReference>
<evidence type="ECO:0000256" key="5">
    <source>
        <dbReference type="ARBA" id="ARBA00023136"/>
    </source>
</evidence>
<name>A0A9X0ZVE5_NEIEL</name>
<dbReference type="GO" id="GO:0005886">
    <property type="term" value="C:plasma membrane"/>
    <property type="evidence" value="ECO:0007669"/>
    <property type="project" value="UniProtKB-SubCell"/>
</dbReference>
<dbReference type="PANTHER" id="PTHR36115">
    <property type="entry name" value="PROLINE-RICH ANTIGEN HOMOLOG-RELATED"/>
    <property type="match status" value="1"/>
</dbReference>
<dbReference type="InterPro" id="IPR010432">
    <property type="entry name" value="RDD"/>
</dbReference>
<evidence type="ECO:0000256" key="3">
    <source>
        <dbReference type="ARBA" id="ARBA00022692"/>
    </source>
</evidence>
<protein>
    <submittedName>
        <fullName evidence="8">RDD family protein</fullName>
    </submittedName>
</protein>
<proteinExistence type="predicted"/>
<keyword evidence="3 6" id="KW-0812">Transmembrane</keyword>
<organism evidence="8 9">
    <name type="scientific">Neisseria elongata subsp. nitroreducens</name>
    <dbReference type="NCBI Taxonomy" id="90367"/>
    <lineage>
        <taxon>Bacteria</taxon>
        <taxon>Pseudomonadati</taxon>
        <taxon>Pseudomonadota</taxon>
        <taxon>Betaproteobacteria</taxon>
        <taxon>Neisseriales</taxon>
        <taxon>Neisseriaceae</taxon>
        <taxon>Neisseria</taxon>
    </lineage>
</organism>
<sequence>MTIGVTMNGNMLPAAPLKRRFAALCYELLLIGAVSCAAFIPAGILALFLNQSAPQLSSLLVTLVILYAWWLYFKINWHKKGQTLAMQVWRIGLCDRTGVRPPLNLLRLRFIWACVFLVFVPMLAYAALNRGMGVPPKTAGGAALIWWILPWGFALLNADRQFLYDYLAGTRLVDVKKQDKAV</sequence>
<feature type="domain" description="RDD" evidence="7">
    <location>
        <begin position="15"/>
        <end position="169"/>
    </location>
</feature>
<keyword evidence="2" id="KW-1003">Cell membrane</keyword>
<feature type="transmembrane region" description="Helical" evidence="6">
    <location>
        <begin position="55"/>
        <end position="73"/>
    </location>
</feature>
<reference evidence="8" key="1">
    <citation type="submission" date="2021-04" db="EMBL/GenBank/DDBJ databases">
        <title>Genomic characterization of endocarditis-associated Neisseria elongata subsp. nitroreducens.</title>
        <authorList>
            <person name="Schorner M."/>
            <person name="Passarelli-Araujo H."/>
            <person name="Scheffer M."/>
            <person name="Barazzetti F."/>
            <person name="Martins J."/>
            <person name="Machado H."/>
            <person name="Palmeiro J."/>
            <person name="Bazzo M."/>
        </authorList>
    </citation>
    <scope>NUCLEOTIDE SEQUENCE</scope>
    <source>
        <strain evidence="8">Nel_M001</strain>
    </source>
</reference>
<evidence type="ECO:0000256" key="2">
    <source>
        <dbReference type="ARBA" id="ARBA00022475"/>
    </source>
</evidence>
<evidence type="ECO:0000313" key="9">
    <source>
        <dbReference type="Proteomes" id="UP000708805"/>
    </source>
</evidence>
<dbReference type="EMBL" id="JAGJWT010000011">
    <property type="protein sequence ID" value="MBS9341234.1"/>
    <property type="molecule type" value="Genomic_DNA"/>
</dbReference>
<dbReference type="InterPro" id="IPR051791">
    <property type="entry name" value="Pra-immunoreactive"/>
</dbReference>
<accession>A0A9X0ZVE5</accession>
<evidence type="ECO:0000313" key="8">
    <source>
        <dbReference type="EMBL" id="MBS9341234.1"/>
    </source>
</evidence>
<evidence type="ECO:0000256" key="6">
    <source>
        <dbReference type="SAM" id="Phobius"/>
    </source>
</evidence>